<dbReference type="EMBL" id="QCYY01001083">
    <property type="protein sequence ID" value="ROT80713.1"/>
    <property type="molecule type" value="Genomic_DNA"/>
</dbReference>
<reference evidence="2 3" key="1">
    <citation type="submission" date="2018-04" db="EMBL/GenBank/DDBJ databases">
        <authorList>
            <person name="Zhang X."/>
            <person name="Yuan J."/>
            <person name="Li F."/>
            <person name="Xiang J."/>
        </authorList>
    </citation>
    <scope>NUCLEOTIDE SEQUENCE [LARGE SCALE GENOMIC DNA]</scope>
    <source>
        <tissue evidence="2">Muscle</tissue>
    </source>
</reference>
<evidence type="ECO:0000256" key="1">
    <source>
        <dbReference type="SAM" id="MobiDB-lite"/>
    </source>
</evidence>
<reference evidence="2 3" key="2">
    <citation type="submission" date="2019-01" db="EMBL/GenBank/DDBJ databases">
        <title>The decoding of complex shrimp genome reveals the adaptation for benthos swimmer, frequently molting mechanism and breeding impact on genome.</title>
        <authorList>
            <person name="Sun Y."/>
            <person name="Gao Y."/>
            <person name="Yu Y."/>
        </authorList>
    </citation>
    <scope>NUCLEOTIDE SEQUENCE [LARGE SCALE GENOMIC DNA]</scope>
    <source>
        <tissue evidence="2">Muscle</tissue>
    </source>
</reference>
<sequence length="669" mass="71455">MLFNPSLLIRRVASHESTPGAGSLPSLIRRWTTCRQDSPVDALSSPRLLNLNIGSINEINCRRRDLPPGACAPPYSFCDVAVAKGRYSPALSSLPLPSSGNRGYTSSARLDSPRRLRFSFFPSPSGGVSAQGDSPPLASLPSPSGVSPGGLPGAGSIPSPSGVSPGDSPARWLSSLSFGVCRQGTPALALLPLLRACRQGTPRALCSPPSLLRACRQGTPRRWLSSLSFGTSVPEAWSPRGIPGAGSLSLSFGACIAQGTLSFGVAALLPLLRRVARGLPALALPSPSGRVARDSPALALFPLLRACRQGDSPALALFPLLRACRQGTPRRWLSSLSFRRVARGLPGAGSLPSPSGVSPGDSPALALFPLLQACRQGTPGAGFSSLSFRRVARGFPVGFRFQGRRWELGKPRRRASWMRGLGLRRVYRMTGARWLSPFTSSSLPPLTTPTIRPPLPLPPTPHHYPSMPPITLYSPPSLLSIAPIPPLHCIPSPPPSPPIPIHTHTPNHPILPPFPPLLYRPQFLLSIASLPPPTHHYPSIPHHHPHTPPFPPSLSPPIPNLHCFPSPLPTLPIHPTITPTTPPFPSSQSPPIPPLHCFPHHPPHHPLPPPLYRPQFLLSILPPPTTPTPPPPPSPPSPPHPTPPPPSHRFESSVHAIRFPHRISIVHTK</sequence>
<evidence type="ECO:0000313" key="3">
    <source>
        <dbReference type="Proteomes" id="UP000283509"/>
    </source>
</evidence>
<feature type="compositionally biased region" description="Pro residues" evidence="1">
    <location>
        <begin position="621"/>
        <end position="647"/>
    </location>
</feature>
<dbReference type="Proteomes" id="UP000283509">
    <property type="component" value="Unassembled WGS sequence"/>
</dbReference>
<gene>
    <name evidence="2" type="ORF">C7M84_000549</name>
</gene>
<feature type="compositionally biased region" description="Low complexity" evidence="1">
    <location>
        <begin position="154"/>
        <end position="168"/>
    </location>
</feature>
<feature type="region of interest" description="Disordered" evidence="1">
    <location>
        <begin position="124"/>
        <end position="168"/>
    </location>
</feature>
<feature type="region of interest" description="Disordered" evidence="1">
    <location>
        <begin position="618"/>
        <end position="652"/>
    </location>
</feature>
<comment type="caution">
    <text evidence="2">The sequence shown here is derived from an EMBL/GenBank/DDBJ whole genome shotgun (WGS) entry which is preliminary data.</text>
</comment>
<organism evidence="2 3">
    <name type="scientific">Penaeus vannamei</name>
    <name type="common">Whiteleg shrimp</name>
    <name type="synonym">Litopenaeus vannamei</name>
    <dbReference type="NCBI Taxonomy" id="6689"/>
    <lineage>
        <taxon>Eukaryota</taxon>
        <taxon>Metazoa</taxon>
        <taxon>Ecdysozoa</taxon>
        <taxon>Arthropoda</taxon>
        <taxon>Crustacea</taxon>
        <taxon>Multicrustacea</taxon>
        <taxon>Malacostraca</taxon>
        <taxon>Eumalacostraca</taxon>
        <taxon>Eucarida</taxon>
        <taxon>Decapoda</taxon>
        <taxon>Dendrobranchiata</taxon>
        <taxon>Penaeoidea</taxon>
        <taxon>Penaeidae</taxon>
        <taxon>Penaeus</taxon>
    </lineage>
</organism>
<dbReference type="PRINTS" id="PR01217">
    <property type="entry name" value="PRICHEXTENSN"/>
</dbReference>
<dbReference type="AlphaFoldDB" id="A0A3R7PRZ0"/>
<protein>
    <submittedName>
        <fullName evidence="2">Uncharacterized protein</fullName>
    </submittedName>
</protein>
<keyword evidence="3" id="KW-1185">Reference proteome</keyword>
<proteinExistence type="predicted"/>
<accession>A0A3R7PRZ0</accession>
<evidence type="ECO:0000313" key="2">
    <source>
        <dbReference type="EMBL" id="ROT80713.1"/>
    </source>
</evidence>
<feature type="compositionally biased region" description="Low complexity" evidence="1">
    <location>
        <begin position="132"/>
        <end position="146"/>
    </location>
</feature>
<name>A0A3R7PRZ0_PENVA</name>